<sequence>MRRPLRLALFVVAAAFVAVAAGILVPRPLLSPTRAIEEDTPLRTVLLLSNPIHTDIALPADPDVVARFAAMAADGLPIDAPGARWLVLGWGGRSFYVETPSWADLKPMPVLRAFTLDSSVMHVAVMGDISLAHPAVTVLDLDQPSFEALLDFTVGSFDTGAGGLRVAAPGYGDDDLFYEARGWFNALAGCNVWTASALRAAGIRTGLWTPLPVFLEWSLALHVGVQPSTGDPD</sequence>
<evidence type="ECO:0000313" key="1">
    <source>
        <dbReference type="EMBL" id="MEX0405046.1"/>
    </source>
</evidence>
<dbReference type="Proteomes" id="UP001556692">
    <property type="component" value="Unassembled WGS sequence"/>
</dbReference>
<evidence type="ECO:0000313" key="2">
    <source>
        <dbReference type="Proteomes" id="UP001556692"/>
    </source>
</evidence>
<name>A0ABV3SGM6_9HYPH</name>
<protein>
    <submittedName>
        <fullName evidence="1">TIGR02117 family protein</fullName>
    </submittedName>
</protein>
<organism evidence="1 2">
    <name type="scientific">Aquibium pacificus</name>
    <dbReference type="NCBI Taxonomy" id="3153579"/>
    <lineage>
        <taxon>Bacteria</taxon>
        <taxon>Pseudomonadati</taxon>
        <taxon>Pseudomonadota</taxon>
        <taxon>Alphaproteobacteria</taxon>
        <taxon>Hyphomicrobiales</taxon>
        <taxon>Phyllobacteriaceae</taxon>
        <taxon>Aquibium</taxon>
    </lineage>
</organism>
<comment type="caution">
    <text evidence="1">The sequence shown here is derived from an EMBL/GenBank/DDBJ whole genome shotgun (WGS) entry which is preliminary data.</text>
</comment>
<dbReference type="InterPro" id="IPR011727">
    <property type="entry name" value="CHP02117"/>
</dbReference>
<dbReference type="RefSeq" id="WP_367952902.1">
    <property type="nucleotide sequence ID" value="NZ_JBDPGJ010000001.1"/>
</dbReference>
<accession>A0ABV3SGM6</accession>
<gene>
    <name evidence="1" type="ORF">ABGN05_05145</name>
</gene>
<reference evidence="1 2" key="1">
    <citation type="submission" date="2024-05" db="EMBL/GenBank/DDBJ databases">
        <authorList>
            <person name="Jiang F."/>
        </authorList>
    </citation>
    <scope>NUCLEOTIDE SEQUENCE [LARGE SCALE GENOMIC DNA]</scope>
    <source>
        <strain evidence="1 2">LZ166</strain>
    </source>
</reference>
<dbReference type="NCBIfam" id="TIGR02117">
    <property type="entry name" value="chp_urease_rgn"/>
    <property type="match status" value="1"/>
</dbReference>
<keyword evidence="2" id="KW-1185">Reference proteome</keyword>
<proteinExistence type="predicted"/>
<dbReference type="Pfam" id="PF09601">
    <property type="entry name" value="DUF2459"/>
    <property type="match status" value="1"/>
</dbReference>
<dbReference type="EMBL" id="JBDPGJ010000001">
    <property type="protein sequence ID" value="MEX0405046.1"/>
    <property type="molecule type" value="Genomic_DNA"/>
</dbReference>